<dbReference type="Pfam" id="PF01850">
    <property type="entry name" value="PIN"/>
    <property type="match status" value="1"/>
</dbReference>
<feature type="binding site" evidence="6">
    <location>
        <position position="6"/>
    </location>
    <ligand>
        <name>Mg(2+)</name>
        <dbReference type="ChEBI" id="CHEBI:18420"/>
    </ligand>
</feature>
<keyword evidence="3 6" id="KW-0479">Metal-binding</keyword>
<gene>
    <name evidence="8" type="primary">vapc29</name>
    <name evidence="6" type="synonym">vapC</name>
    <name evidence="8" type="ORF">GCM10017786_22740</name>
</gene>
<organism evidence="8 9">
    <name type="scientific">Amycolatopsis deserti</name>
    <dbReference type="NCBI Taxonomy" id="185696"/>
    <lineage>
        <taxon>Bacteria</taxon>
        <taxon>Bacillati</taxon>
        <taxon>Actinomycetota</taxon>
        <taxon>Actinomycetes</taxon>
        <taxon>Pseudonocardiales</taxon>
        <taxon>Pseudonocardiaceae</taxon>
        <taxon>Amycolatopsis</taxon>
    </lineage>
</organism>
<accession>A0ABQ3IS50</accession>
<evidence type="ECO:0000256" key="6">
    <source>
        <dbReference type="HAMAP-Rule" id="MF_00265"/>
    </source>
</evidence>
<evidence type="ECO:0000256" key="1">
    <source>
        <dbReference type="ARBA" id="ARBA00022649"/>
    </source>
</evidence>
<dbReference type="NCBIfam" id="TIGR00028">
    <property type="entry name" value="Mtu_PIN_fam"/>
    <property type="match status" value="1"/>
</dbReference>
<evidence type="ECO:0000313" key="8">
    <source>
        <dbReference type="EMBL" id="GHE89980.1"/>
    </source>
</evidence>
<evidence type="ECO:0000259" key="7">
    <source>
        <dbReference type="Pfam" id="PF01850"/>
    </source>
</evidence>
<keyword evidence="4 6" id="KW-0378">Hydrolase</keyword>
<keyword evidence="5 6" id="KW-0460">Magnesium</keyword>
<keyword evidence="2 6" id="KW-0540">Nuclease</keyword>
<keyword evidence="6" id="KW-0800">Toxin</keyword>
<dbReference type="HAMAP" id="MF_00265">
    <property type="entry name" value="VapC_Nob1"/>
    <property type="match status" value="1"/>
</dbReference>
<reference evidence="9" key="1">
    <citation type="journal article" date="2019" name="Int. J. Syst. Evol. Microbiol.">
        <title>The Global Catalogue of Microorganisms (GCM) 10K type strain sequencing project: providing services to taxonomists for standard genome sequencing and annotation.</title>
        <authorList>
            <consortium name="The Broad Institute Genomics Platform"/>
            <consortium name="The Broad Institute Genome Sequencing Center for Infectious Disease"/>
            <person name="Wu L."/>
            <person name="Ma J."/>
        </authorList>
    </citation>
    <scope>NUCLEOTIDE SEQUENCE [LARGE SCALE GENOMIC DNA]</scope>
    <source>
        <strain evidence="9">CGMCC 4.7677</strain>
    </source>
</reference>
<proteinExistence type="inferred from homology"/>
<evidence type="ECO:0000313" key="9">
    <source>
        <dbReference type="Proteomes" id="UP000605897"/>
    </source>
</evidence>
<dbReference type="EMBL" id="BNAU01000002">
    <property type="protein sequence ID" value="GHE89980.1"/>
    <property type="molecule type" value="Genomic_DNA"/>
</dbReference>
<dbReference type="InterPro" id="IPR022907">
    <property type="entry name" value="VapC_family"/>
</dbReference>
<dbReference type="InterPro" id="IPR002716">
    <property type="entry name" value="PIN_dom"/>
</dbReference>
<comment type="cofactor">
    <cofactor evidence="6">
        <name>Mg(2+)</name>
        <dbReference type="ChEBI" id="CHEBI:18420"/>
    </cofactor>
</comment>
<dbReference type="Gene3D" id="3.40.50.1010">
    <property type="entry name" value="5'-nuclease"/>
    <property type="match status" value="1"/>
</dbReference>
<dbReference type="EC" id="3.1.-.-" evidence="6"/>
<keyword evidence="9" id="KW-1185">Reference proteome</keyword>
<evidence type="ECO:0000256" key="3">
    <source>
        <dbReference type="ARBA" id="ARBA00022723"/>
    </source>
</evidence>
<dbReference type="InterPro" id="IPR029060">
    <property type="entry name" value="PIN-like_dom_sf"/>
</dbReference>
<evidence type="ECO:0000256" key="2">
    <source>
        <dbReference type="ARBA" id="ARBA00022722"/>
    </source>
</evidence>
<name>A0ABQ3IS50_9PSEU</name>
<sequence length="138" mass="15125">MTNLLDANVLIALVVADHVHHQSAEAWFTGVDDDFATCPVTEGSLIRLLLREGQTAVDAKAVLAALRSNERHNFWPDSVSYSEVPMDGVFGHRQVTHAYLAQLARAHGGRLVTFDQGLAKLHPDVTDLLPAIPFQFQA</sequence>
<comment type="similarity">
    <text evidence="6">Belongs to the PINc/VapC protein family.</text>
</comment>
<dbReference type="SUPFAM" id="SSF88723">
    <property type="entry name" value="PIN domain-like"/>
    <property type="match status" value="1"/>
</dbReference>
<protein>
    <recommendedName>
        <fullName evidence="6">Ribonuclease VapC</fullName>
        <shortName evidence="6">RNase VapC</shortName>
        <ecNumber evidence="6">3.1.-.-</ecNumber>
    </recommendedName>
    <alternativeName>
        <fullName evidence="6">Toxin VapC</fullName>
    </alternativeName>
</protein>
<feature type="domain" description="PIN" evidence="7">
    <location>
        <begin position="4"/>
        <end position="120"/>
    </location>
</feature>
<keyword evidence="1 6" id="KW-1277">Toxin-antitoxin system</keyword>
<evidence type="ECO:0000256" key="5">
    <source>
        <dbReference type="ARBA" id="ARBA00022842"/>
    </source>
</evidence>
<dbReference type="RefSeq" id="WP_191244474.1">
    <property type="nucleotide sequence ID" value="NZ_BNAU01000002.1"/>
</dbReference>
<comment type="caution">
    <text evidence="6">Lacks conserved residue(s) required for the propagation of feature annotation.</text>
</comment>
<dbReference type="Proteomes" id="UP000605897">
    <property type="component" value="Unassembled WGS sequence"/>
</dbReference>
<evidence type="ECO:0000256" key="4">
    <source>
        <dbReference type="ARBA" id="ARBA00022801"/>
    </source>
</evidence>
<dbReference type="InterPro" id="IPR006226">
    <property type="entry name" value="Mtu_PIN"/>
</dbReference>
<comment type="caution">
    <text evidence="8">The sequence shown here is derived from an EMBL/GenBank/DDBJ whole genome shotgun (WGS) entry which is preliminary data.</text>
</comment>
<comment type="function">
    <text evidence="6">Toxic component of a toxin-antitoxin (TA) system. An RNase.</text>
</comment>